<keyword evidence="8" id="KW-0408">Iron</keyword>
<dbReference type="Proteomes" id="UP000185469">
    <property type="component" value="Chromosome"/>
</dbReference>
<gene>
    <name evidence="15" type="ORF">CSPHI_06140</name>
</gene>
<protein>
    <recommendedName>
        <fullName evidence="4">L-serine ammonia-lyase</fullName>
        <ecNumber evidence="4">4.3.1.17</ecNumber>
    </recommendedName>
    <alternativeName>
        <fullName evidence="11">L-serine deaminase</fullName>
    </alternativeName>
</protein>
<dbReference type="STRING" id="1437874.CSPHI_06140"/>
<evidence type="ECO:0000313" key="16">
    <source>
        <dbReference type="Proteomes" id="UP000185469"/>
    </source>
</evidence>
<evidence type="ECO:0000256" key="6">
    <source>
        <dbReference type="ARBA" id="ARBA00022485"/>
    </source>
</evidence>
<keyword evidence="16" id="KW-1185">Reference proteome</keyword>
<evidence type="ECO:0000256" key="10">
    <source>
        <dbReference type="ARBA" id="ARBA00023239"/>
    </source>
</evidence>
<dbReference type="EC" id="4.3.1.17" evidence="4"/>
<dbReference type="Gene3D" id="3.30.1330.90">
    <property type="entry name" value="D-3-phosphoglycerate dehydrogenase, domain 3"/>
    <property type="match status" value="1"/>
</dbReference>
<comment type="catalytic activity">
    <reaction evidence="12">
        <text>L-serine = pyruvate + NH4(+)</text>
        <dbReference type="Rhea" id="RHEA:19169"/>
        <dbReference type="ChEBI" id="CHEBI:15361"/>
        <dbReference type="ChEBI" id="CHEBI:28938"/>
        <dbReference type="ChEBI" id="CHEBI:33384"/>
        <dbReference type="EC" id="4.3.1.17"/>
    </reaction>
</comment>
<reference evidence="15 16" key="1">
    <citation type="submission" date="2014-08" db="EMBL/GenBank/DDBJ databases">
        <title>Complete genome sequence of Corynebacterium sphenisci CECT 5990(T) (=DSM 44792(T)), isolated from healthy wild penguins.</title>
        <authorList>
            <person name="Ruckert C."/>
            <person name="Albersmeier A."/>
            <person name="Winkler A."/>
            <person name="Kalinowski J."/>
        </authorList>
    </citation>
    <scope>NUCLEOTIDE SEQUENCE [LARGE SCALE GENOMIC DNA]</scope>
    <source>
        <strain evidence="15 16">DSM 44792</strain>
    </source>
</reference>
<evidence type="ECO:0000256" key="11">
    <source>
        <dbReference type="ARBA" id="ARBA00041766"/>
    </source>
</evidence>
<name>A0A1L7CXU0_9CORY</name>
<dbReference type="EMBL" id="CP009248">
    <property type="protein sequence ID" value="APT90689.1"/>
    <property type="molecule type" value="Genomic_DNA"/>
</dbReference>
<keyword evidence="5" id="KW-0312">Gluconeogenesis</keyword>
<organism evidence="15 16">
    <name type="scientific">Corynebacterium sphenisci DSM 44792</name>
    <dbReference type="NCBI Taxonomy" id="1437874"/>
    <lineage>
        <taxon>Bacteria</taxon>
        <taxon>Bacillati</taxon>
        <taxon>Actinomycetota</taxon>
        <taxon>Actinomycetes</taxon>
        <taxon>Mycobacteriales</taxon>
        <taxon>Corynebacteriaceae</taxon>
        <taxon>Corynebacterium</taxon>
    </lineage>
</organism>
<evidence type="ECO:0000313" key="15">
    <source>
        <dbReference type="EMBL" id="APT90689.1"/>
    </source>
</evidence>
<dbReference type="GO" id="GO:0003941">
    <property type="term" value="F:L-serine ammonia-lyase activity"/>
    <property type="evidence" value="ECO:0007669"/>
    <property type="project" value="UniProtKB-EC"/>
</dbReference>
<dbReference type="Pfam" id="PF03315">
    <property type="entry name" value="SDH_beta"/>
    <property type="match status" value="1"/>
</dbReference>
<dbReference type="InterPro" id="IPR005131">
    <property type="entry name" value="Ser_deHydtase_bsu"/>
</dbReference>
<feature type="domain" description="Serine dehydratase-like alpha subunit" evidence="13">
    <location>
        <begin position="188"/>
        <end position="342"/>
    </location>
</feature>
<evidence type="ECO:0000256" key="4">
    <source>
        <dbReference type="ARBA" id="ARBA00012093"/>
    </source>
</evidence>
<evidence type="ECO:0000256" key="5">
    <source>
        <dbReference type="ARBA" id="ARBA00022432"/>
    </source>
</evidence>
<accession>A0A1L7CXU0</accession>
<keyword evidence="10" id="KW-0456">Lyase</keyword>
<dbReference type="InterPro" id="IPR029009">
    <property type="entry name" value="ASB_dom_sf"/>
</dbReference>
<evidence type="ECO:0000256" key="7">
    <source>
        <dbReference type="ARBA" id="ARBA00022723"/>
    </source>
</evidence>
<dbReference type="GO" id="GO:0051539">
    <property type="term" value="F:4 iron, 4 sulfur cluster binding"/>
    <property type="evidence" value="ECO:0007669"/>
    <property type="project" value="UniProtKB-KW"/>
</dbReference>
<dbReference type="RefSeq" id="WP_075691931.1">
    <property type="nucleotide sequence ID" value="NZ_CP009248.1"/>
</dbReference>
<dbReference type="InterPro" id="IPR051318">
    <property type="entry name" value="Fe-S_L-Ser"/>
</dbReference>
<proteinExistence type="inferred from homology"/>
<dbReference type="InterPro" id="IPR005130">
    <property type="entry name" value="Ser_deHydtase-like_asu"/>
</dbReference>
<dbReference type="SUPFAM" id="SSF143548">
    <property type="entry name" value="Serine metabolism enzymes domain"/>
    <property type="match status" value="1"/>
</dbReference>
<dbReference type="AlphaFoldDB" id="A0A1L7CXU0"/>
<comment type="pathway">
    <text evidence="2">Carbohydrate biosynthesis; gluconeogenesis.</text>
</comment>
<evidence type="ECO:0000256" key="9">
    <source>
        <dbReference type="ARBA" id="ARBA00023014"/>
    </source>
</evidence>
<evidence type="ECO:0000259" key="13">
    <source>
        <dbReference type="Pfam" id="PF03313"/>
    </source>
</evidence>
<dbReference type="GO" id="GO:0006094">
    <property type="term" value="P:gluconeogenesis"/>
    <property type="evidence" value="ECO:0007669"/>
    <property type="project" value="UniProtKB-KW"/>
</dbReference>
<evidence type="ECO:0000256" key="12">
    <source>
        <dbReference type="ARBA" id="ARBA00049406"/>
    </source>
</evidence>
<dbReference type="KEGG" id="csph:CSPHI_06140"/>
<keyword evidence="9" id="KW-0411">Iron-sulfur</keyword>
<dbReference type="OrthoDB" id="9805537at2"/>
<keyword evidence="6" id="KW-0004">4Fe-4S</keyword>
<dbReference type="PANTHER" id="PTHR30182:SF1">
    <property type="entry name" value="L-SERINE DEHYDRATASE 1"/>
    <property type="match status" value="1"/>
</dbReference>
<evidence type="ECO:0000259" key="14">
    <source>
        <dbReference type="Pfam" id="PF03315"/>
    </source>
</evidence>
<evidence type="ECO:0000256" key="3">
    <source>
        <dbReference type="ARBA" id="ARBA00008636"/>
    </source>
</evidence>
<dbReference type="Pfam" id="PF03313">
    <property type="entry name" value="SDH_alpha"/>
    <property type="match status" value="1"/>
</dbReference>
<feature type="domain" description="Serine dehydratase beta chain" evidence="14">
    <location>
        <begin position="7"/>
        <end position="91"/>
    </location>
</feature>
<evidence type="ECO:0000256" key="2">
    <source>
        <dbReference type="ARBA" id="ARBA00004742"/>
    </source>
</evidence>
<sequence length="369" mass="36306">MTVCLEDIYRIGPGPHLLDAVAPMAAAARFAAAARPGPGDLVEVALRGRLARVPLGRGPGRAVLLGLAGRDPRTVTAAEAPVLGAPIPAEGSVAGVRYRIRRDPAELPVVPDGLVLRLPLARGDAPAPGIVLHCRADGRVLSAGELAGRRPTAPPTALPDAGELLDRARLAGSLAGAVAAAHAARTGDPDSAAAHLDDVWAVMRESVAAGLSRRVGPAGVSPRAPGLLDGLLRGAGAGGAGLDWVRLYALAVSEENAAGGRVVACGGNSCCGVLPAVLHHGLGGPAGPRRAAAHEFLLAAAGAGAVWATAPEPERAAAMAAAGLATVHGAEPAAALAAARRAAAGLPAGADAGDVAVRAIRAVAAPRAA</sequence>
<comment type="similarity">
    <text evidence="3">Belongs to the iron-sulfur dependent L-serine dehydratase family.</text>
</comment>
<comment type="cofactor">
    <cofactor evidence="1">
        <name>[4Fe-4S] cluster</name>
        <dbReference type="ChEBI" id="CHEBI:49883"/>
    </cofactor>
</comment>
<keyword evidence="7" id="KW-0479">Metal-binding</keyword>
<evidence type="ECO:0000256" key="8">
    <source>
        <dbReference type="ARBA" id="ARBA00023004"/>
    </source>
</evidence>
<dbReference type="PANTHER" id="PTHR30182">
    <property type="entry name" value="L-SERINE DEHYDRATASE"/>
    <property type="match status" value="1"/>
</dbReference>
<evidence type="ECO:0000256" key="1">
    <source>
        <dbReference type="ARBA" id="ARBA00001966"/>
    </source>
</evidence>
<dbReference type="GO" id="GO:0046872">
    <property type="term" value="F:metal ion binding"/>
    <property type="evidence" value="ECO:0007669"/>
    <property type="project" value="UniProtKB-KW"/>
</dbReference>